<protein>
    <submittedName>
        <fullName evidence="4">Glycosyl transferase group 1</fullName>
    </submittedName>
</protein>
<dbReference type="Gene3D" id="3.40.50.2000">
    <property type="entry name" value="Glycogen Phosphorylase B"/>
    <property type="match status" value="2"/>
</dbReference>
<evidence type="ECO:0000313" key="5">
    <source>
        <dbReference type="Proteomes" id="UP000064912"/>
    </source>
</evidence>
<evidence type="ECO:0000313" key="4">
    <source>
        <dbReference type="EMBL" id="BAQ67371.1"/>
    </source>
</evidence>
<dbReference type="PANTHER" id="PTHR46401:SF2">
    <property type="entry name" value="GLYCOSYLTRANSFERASE WBBK-RELATED"/>
    <property type="match status" value="1"/>
</dbReference>
<reference evidence="4 5" key="1">
    <citation type="submission" date="2015-02" db="EMBL/GenBank/DDBJ databases">
        <title>Genome sequene of Rhodovulum sulfidophilum DSM 2351.</title>
        <authorList>
            <person name="Nagao N."/>
        </authorList>
    </citation>
    <scope>NUCLEOTIDE SEQUENCE [LARGE SCALE GENOMIC DNA]</scope>
    <source>
        <strain evidence="4 5">DSM 2351</strain>
    </source>
</reference>
<name>A0A0D6AXB3_RHOSU</name>
<dbReference type="GO" id="GO:0016757">
    <property type="term" value="F:glycosyltransferase activity"/>
    <property type="evidence" value="ECO:0007669"/>
    <property type="project" value="InterPro"/>
</dbReference>
<dbReference type="Proteomes" id="UP000064912">
    <property type="component" value="Chromosome"/>
</dbReference>
<sequence>MPSVLFAHENFPAQFGGIAGYLAARGWNVVFATAAEAFPRDRLVRLPETGLRVMGYARHRDVAPATHRYLHGTERAVLNGQGLARAAIRLRRQGFVPDLVVAHSGWGSGSFARAVWPEARFVPYLEWWYNYPPVDMAAETGESAEDRHAAALCRNLPFLLDLQGADAILVPTAFQRDQLPDWLAARATVIHDGVDIDALIHPPPDMPPFTLDGLPETAPLVTYATRGMEPMRGFPQFMADLAKLQAEDARVHAVVAGEDSVHYGGRLPEGESWKARTLAAHDFDMARLHFTGRLPPKRYRALLRRSDAHVYLTRPFVLSWSLLDAMAAACPLVVSDTAPVREAVPPDAARFVDFETPGEIARSIAAVLAEPAASRGMGARARDHAAAHYAQSVLHPRREAFFRAVIEGRGLPGQ</sequence>
<proteinExistence type="predicted"/>
<evidence type="ECO:0000259" key="3">
    <source>
        <dbReference type="Pfam" id="PF12000"/>
    </source>
</evidence>
<feature type="domain" description="Glycosyl transferase family 1" evidence="2">
    <location>
        <begin position="215"/>
        <end position="383"/>
    </location>
</feature>
<dbReference type="SUPFAM" id="SSF53756">
    <property type="entry name" value="UDP-Glycosyltransferase/glycogen phosphorylase"/>
    <property type="match status" value="1"/>
</dbReference>
<evidence type="ECO:0000256" key="1">
    <source>
        <dbReference type="ARBA" id="ARBA00022679"/>
    </source>
</evidence>
<keyword evidence="1 4" id="KW-0808">Transferase</keyword>
<dbReference type="eggNOG" id="COG0438">
    <property type="taxonomic scope" value="Bacteria"/>
</dbReference>
<dbReference type="InterPro" id="IPR001296">
    <property type="entry name" value="Glyco_trans_1"/>
</dbReference>
<evidence type="ECO:0000259" key="2">
    <source>
        <dbReference type="Pfam" id="PF00534"/>
    </source>
</evidence>
<accession>A0A0D6AXB3</accession>
<dbReference type="PATRIC" id="fig|35806.4.peg.202"/>
<dbReference type="KEGG" id="rsu:NHU_00200"/>
<organism evidence="4 5">
    <name type="scientific">Rhodovulum sulfidophilum</name>
    <name type="common">Rhodobacter sulfidophilus</name>
    <dbReference type="NCBI Taxonomy" id="35806"/>
    <lineage>
        <taxon>Bacteria</taxon>
        <taxon>Pseudomonadati</taxon>
        <taxon>Pseudomonadota</taxon>
        <taxon>Alphaproteobacteria</taxon>
        <taxon>Rhodobacterales</taxon>
        <taxon>Paracoccaceae</taxon>
        <taxon>Rhodovulum</taxon>
    </lineage>
</organism>
<dbReference type="AlphaFoldDB" id="A0A0D6AXB3"/>
<dbReference type="Pfam" id="PF00534">
    <property type="entry name" value="Glycos_transf_1"/>
    <property type="match status" value="1"/>
</dbReference>
<dbReference type="PANTHER" id="PTHR46401">
    <property type="entry name" value="GLYCOSYLTRANSFERASE WBBK-RELATED"/>
    <property type="match status" value="1"/>
</dbReference>
<dbReference type="EMBL" id="AP014800">
    <property type="protein sequence ID" value="BAQ67371.1"/>
    <property type="molecule type" value="Genomic_DNA"/>
</dbReference>
<dbReference type="Pfam" id="PF12000">
    <property type="entry name" value="Glyco_trans_4_3"/>
    <property type="match status" value="1"/>
</dbReference>
<dbReference type="GO" id="GO:0009103">
    <property type="term" value="P:lipopolysaccharide biosynthetic process"/>
    <property type="evidence" value="ECO:0007669"/>
    <property type="project" value="TreeGrafter"/>
</dbReference>
<feature type="domain" description="Glycosyl transferase family 4" evidence="3">
    <location>
        <begin position="26"/>
        <end position="198"/>
    </location>
</feature>
<dbReference type="InterPro" id="IPR022623">
    <property type="entry name" value="Glyco_trans_4"/>
</dbReference>
<gene>
    <name evidence="4" type="ORF">NHU_00200</name>
</gene>